<evidence type="ECO:0000256" key="1">
    <source>
        <dbReference type="ARBA" id="ARBA00022598"/>
    </source>
</evidence>
<dbReference type="GO" id="GO:0070740">
    <property type="term" value="F:tubulin-glutamic acid ligase activity"/>
    <property type="evidence" value="ECO:0007669"/>
    <property type="project" value="TreeGrafter"/>
</dbReference>
<dbReference type="PANTHER" id="PTHR12241">
    <property type="entry name" value="TUBULIN POLYGLUTAMYLASE"/>
    <property type="match status" value="1"/>
</dbReference>
<evidence type="ECO:0000313" key="4">
    <source>
        <dbReference type="EnsemblMetazoa" id="XP_008183102.1"/>
    </source>
</evidence>
<name>A0A8R2B5X7_ACYPI</name>
<dbReference type="EnsemblMetazoa" id="XM_008184880.2">
    <property type="protein sequence ID" value="XP_008183102.1"/>
    <property type="gene ID" value="LOC100164638"/>
</dbReference>
<organism evidence="4 5">
    <name type="scientific">Acyrthosiphon pisum</name>
    <name type="common">Pea aphid</name>
    <dbReference type="NCBI Taxonomy" id="7029"/>
    <lineage>
        <taxon>Eukaryota</taxon>
        <taxon>Metazoa</taxon>
        <taxon>Ecdysozoa</taxon>
        <taxon>Arthropoda</taxon>
        <taxon>Hexapoda</taxon>
        <taxon>Insecta</taxon>
        <taxon>Pterygota</taxon>
        <taxon>Neoptera</taxon>
        <taxon>Paraneoptera</taxon>
        <taxon>Hemiptera</taxon>
        <taxon>Sternorrhyncha</taxon>
        <taxon>Aphidomorpha</taxon>
        <taxon>Aphidoidea</taxon>
        <taxon>Aphididae</taxon>
        <taxon>Macrosiphini</taxon>
        <taxon>Acyrthosiphon</taxon>
    </lineage>
</organism>
<dbReference type="GO" id="GO:0036064">
    <property type="term" value="C:ciliary basal body"/>
    <property type="evidence" value="ECO:0007669"/>
    <property type="project" value="TreeGrafter"/>
</dbReference>
<dbReference type="OrthoDB" id="202825at2759"/>
<dbReference type="GO" id="GO:0005524">
    <property type="term" value="F:ATP binding"/>
    <property type="evidence" value="ECO:0007669"/>
    <property type="project" value="UniProtKB-KW"/>
</dbReference>
<dbReference type="KEGG" id="api:100164638"/>
<sequence>MAINSEHDGTVPENCFCPVCNAHMNLIKRSRPHDIHQAHKTFSSDGVKERWHLKDNLQTFRTDFQQTMDRNKEKLLKLNPYLILDTDPTLDDLNYSNVPSKHPHSFGTVPENYFCPVCNVHMNRIQKPRPLDTHQEHNEFSADGIKERKCPIDRIQALRTDFQQTTDRSSKKLLKLNPYPILDTDPTLNNLNYSNALPKSPHSFENKKKNYTTKPMYELEQNDRHNNVFQYHNNSRQREEIEIREDQEEFKNIDQFNYPSIKKSDMHIRQPPVHRQRKVLPTSTPRPPLISTNCILKKGCSSSTAISNLNNTNPINKDLMDIINQKTLVNHVRIATLTPVESKEIFKPMKNIKDTPKAKELVAITKEDKQVIEQINPKPELMLNNNVYENQKPKLCDENSKTLTLKTRKRTDNINNISVFPVNSLKTHLDLTSENARKTLESPIVQTLNKRIEQDFITDEPNKLAFDHLFSGAQKQKDNFEYHSALRRSLFSYMPPYIRFSSHDIKGESFPLSLQKLLKWKLSSITPIVVRRTIQNSGFKLVRSEHCLVQNTTDSSVISNQSNQNTISLQNHCGVTPPIIDAFCGVAPPPNELMMLPRSQSNDWVGTWGKHMKSLCFKTLWEQQKLNHFPGTFQIGRKDRLWKNLQRLMLKYGKEHFGFIPTSYILPQEARILRQVWEKNDEDKWIIKPPASARGSGIRVISKWAQIPKKIPLVVQRYIDNPYLINDTKFDLRLYILITSINPLRLYLYDNGLVRFASVKYSSDITTISDRYMHLTNYSINRLSSQYTENEDADACQGHKWTLRSLWTYMEKERKIDVKKLWKSLEDLVVKTVISGESPMSQMCSSNLSNRYNAYELFGIDVLFDEYLKPWILEVNISPSLHSSSPLDLAVKGPLVKDLMNMAGYHIPNKMSRSTHNTLLKVLGVKSTLCYDKRLYTFNLSAKEKEKQEYYTNIESRVEYIDSILDDLLPDDIRHLIVYEDELTQVGSFQKVFPTTTSSKYHKYFDSSRYYNMLLDAWECKYGNNRAEGIAVLEKLCQLKIHLEVPDIDEEESKTCDIHPDTQIEVKKVLEKSGGDKISDHHQAVISGEKIQDKLRPTNTINYPTATPSTISIKNEPDCLTKNNDSVLLQNGRKEDLEYELNQIRKHQNRYKYNITDIRNKIS</sequence>
<reference evidence="4" key="2">
    <citation type="submission" date="2022-06" db="UniProtKB">
        <authorList>
            <consortium name="EnsemblMetazoa"/>
        </authorList>
    </citation>
    <scope>IDENTIFICATION</scope>
</reference>
<dbReference type="RefSeq" id="XP_008183102.1">
    <property type="nucleotide sequence ID" value="XM_008184880.2"/>
</dbReference>
<dbReference type="PROSITE" id="PS51221">
    <property type="entry name" value="TTL"/>
    <property type="match status" value="1"/>
</dbReference>
<dbReference type="PANTHER" id="PTHR12241:SF162">
    <property type="entry name" value="TUBULIN MONOGLUTAMYLASE TTLL4"/>
    <property type="match status" value="1"/>
</dbReference>
<keyword evidence="1" id="KW-0436">Ligase</keyword>
<keyword evidence="2" id="KW-0547">Nucleotide-binding</keyword>
<protein>
    <recommendedName>
        <fullName evidence="6">Tubulin polyglutamylase TTLL4</fullName>
    </recommendedName>
</protein>
<dbReference type="GeneID" id="100164638"/>
<evidence type="ECO:0000313" key="5">
    <source>
        <dbReference type="Proteomes" id="UP000007819"/>
    </source>
</evidence>
<proteinExistence type="predicted"/>
<dbReference type="Proteomes" id="UP000007819">
    <property type="component" value="Chromosome X"/>
</dbReference>
<reference evidence="5" key="1">
    <citation type="submission" date="2010-06" db="EMBL/GenBank/DDBJ databases">
        <authorList>
            <person name="Jiang H."/>
            <person name="Abraham K."/>
            <person name="Ali S."/>
            <person name="Alsbrooks S.L."/>
            <person name="Anim B.N."/>
            <person name="Anosike U.S."/>
            <person name="Attaway T."/>
            <person name="Bandaranaike D.P."/>
            <person name="Battles P.K."/>
            <person name="Bell S.N."/>
            <person name="Bell A.V."/>
            <person name="Beltran B."/>
            <person name="Bickham C."/>
            <person name="Bustamante Y."/>
            <person name="Caleb T."/>
            <person name="Canada A."/>
            <person name="Cardenas V."/>
            <person name="Carter K."/>
            <person name="Chacko J."/>
            <person name="Chandrabose M.N."/>
            <person name="Chavez D."/>
            <person name="Chavez A."/>
            <person name="Chen L."/>
            <person name="Chu H.-S."/>
            <person name="Claassen K.J."/>
            <person name="Cockrell R."/>
            <person name="Collins M."/>
            <person name="Cooper J.A."/>
            <person name="Cree A."/>
            <person name="Curry S.M."/>
            <person name="Da Y."/>
            <person name="Dao M.D."/>
            <person name="Das B."/>
            <person name="Davila M.-L."/>
            <person name="Davy-Carroll L."/>
            <person name="Denson S."/>
            <person name="Dinh H."/>
            <person name="Ebong V.E."/>
            <person name="Edwards J.R."/>
            <person name="Egan A."/>
            <person name="El-Daye J."/>
            <person name="Escobedo L."/>
            <person name="Fernandez S."/>
            <person name="Fernando P.R."/>
            <person name="Flagg N."/>
            <person name="Forbes L.D."/>
            <person name="Fowler R.G."/>
            <person name="Fu Q."/>
            <person name="Gabisi R.A."/>
            <person name="Ganer J."/>
            <person name="Garbino Pronczuk A."/>
            <person name="Garcia R.M."/>
            <person name="Garner T."/>
            <person name="Garrett T.E."/>
            <person name="Gonzalez D.A."/>
            <person name="Hamid H."/>
            <person name="Hawkins E.S."/>
            <person name="Hirani K."/>
            <person name="Hogues M.E."/>
            <person name="Hollins B."/>
            <person name="Hsiao C.-H."/>
            <person name="Jabil R."/>
            <person name="James M.L."/>
            <person name="Jhangiani S.N."/>
            <person name="Johnson B."/>
            <person name="Johnson Q."/>
            <person name="Joshi V."/>
            <person name="Kalu J.B."/>
            <person name="Kam C."/>
            <person name="Kashfia A."/>
            <person name="Keebler J."/>
            <person name="Kisamo H."/>
            <person name="Kovar C.L."/>
            <person name="Lago L.A."/>
            <person name="Lai C.-Y."/>
            <person name="Laidlaw J."/>
            <person name="Lara F."/>
            <person name="Le T.-K."/>
            <person name="Lee S.L."/>
            <person name="Legall F.H."/>
            <person name="Lemon S.J."/>
            <person name="Lewis L.R."/>
            <person name="Li B."/>
            <person name="Liu Y."/>
            <person name="Liu Y.-S."/>
            <person name="Lopez J."/>
            <person name="Lozado R.J."/>
            <person name="Lu J."/>
            <person name="Madu R.C."/>
            <person name="Maheshwari M."/>
            <person name="Maheshwari R."/>
            <person name="Malloy K."/>
            <person name="Martinez E."/>
            <person name="Mathew T."/>
            <person name="Mercado I.C."/>
            <person name="Mercado C."/>
            <person name="Meyer B."/>
            <person name="Montgomery K."/>
            <person name="Morgan M.B."/>
            <person name="Munidasa M."/>
            <person name="Nazareth L.V."/>
            <person name="Nelson J."/>
            <person name="Ng B.M."/>
            <person name="Nguyen N.B."/>
            <person name="Nguyen P.Q."/>
            <person name="Nguyen T."/>
            <person name="Obregon M."/>
            <person name="Okwuonu G.O."/>
            <person name="Onwere C.G."/>
            <person name="Orozco G."/>
            <person name="Parra A."/>
            <person name="Patel S."/>
            <person name="Patil S."/>
            <person name="Perez A."/>
            <person name="Perez Y."/>
            <person name="Pham C."/>
            <person name="Primus E.L."/>
            <person name="Pu L.-L."/>
            <person name="Puazo M."/>
            <person name="Qin X."/>
            <person name="Quiroz J.B."/>
            <person name="Reese J."/>
            <person name="Richards S."/>
            <person name="Rives C.M."/>
            <person name="Robberts R."/>
            <person name="Ruiz S.J."/>
            <person name="Ruiz M.J."/>
            <person name="Santibanez J."/>
            <person name="Schneider B.W."/>
            <person name="Sisson I."/>
            <person name="Smith M."/>
            <person name="Sodergren E."/>
            <person name="Song X.-Z."/>
            <person name="Song B.B."/>
            <person name="Summersgill H."/>
            <person name="Thelus R."/>
            <person name="Thornton R.D."/>
            <person name="Trejos Z.Y."/>
            <person name="Usmani K."/>
            <person name="Vattathil S."/>
            <person name="Villasana D."/>
            <person name="Walker D.L."/>
            <person name="Wang S."/>
            <person name="Wang K."/>
            <person name="White C.S."/>
            <person name="Williams A.C."/>
            <person name="Williamson J."/>
            <person name="Wilson K."/>
            <person name="Woghiren I.O."/>
            <person name="Woodworth J.R."/>
            <person name="Worley K.C."/>
            <person name="Wright R.A."/>
            <person name="Wu W."/>
            <person name="Young L."/>
            <person name="Zhang L."/>
            <person name="Zhang J."/>
            <person name="Zhu Y."/>
            <person name="Muzny D.M."/>
            <person name="Weinstock G."/>
            <person name="Gibbs R.A."/>
        </authorList>
    </citation>
    <scope>NUCLEOTIDE SEQUENCE [LARGE SCALE GENOMIC DNA]</scope>
    <source>
        <strain evidence="5">LSR1</strain>
    </source>
</reference>
<keyword evidence="5" id="KW-1185">Reference proteome</keyword>
<dbReference type="Gene3D" id="3.30.470.20">
    <property type="entry name" value="ATP-grasp fold, B domain"/>
    <property type="match status" value="1"/>
</dbReference>
<dbReference type="InterPro" id="IPR004344">
    <property type="entry name" value="TTL/TTLL_fam"/>
</dbReference>
<dbReference type="GO" id="GO:0015631">
    <property type="term" value="F:tubulin binding"/>
    <property type="evidence" value="ECO:0007669"/>
    <property type="project" value="TreeGrafter"/>
</dbReference>
<dbReference type="Pfam" id="PF03133">
    <property type="entry name" value="TTL"/>
    <property type="match status" value="1"/>
</dbReference>
<evidence type="ECO:0008006" key="6">
    <source>
        <dbReference type="Google" id="ProtNLM"/>
    </source>
</evidence>
<evidence type="ECO:0000256" key="2">
    <source>
        <dbReference type="ARBA" id="ARBA00022741"/>
    </source>
</evidence>
<dbReference type="SUPFAM" id="SSF56059">
    <property type="entry name" value="Glutathione synthetase ATP-binding domain-like"/>
    <property type="match status" value="1"/>
</dbReference>
<dbReference type="GO" id="GO:0000226">
    <property type="term" value="P:microtubule cytoskeleton organization"/>
    <property type="evidence" value="ECO:0007669"/>
    <property type="project" value="TreeGrafter"/>
</dbReference>
<evidence type="ECO:0000256" key="3">
    <source>
        <dbReference type="ARBA" id="ARBA00022840"/>
    </source>
</evidence>
<accession>A0A8R2B5X7</accession>
<keyword evidence="3" id="KW-0067">ATP-binding</keyword>
<dbReference type="AlphaFoldDB" id="A0A8R2B5X7"/>